<evidence type="ECO:0008006" key="4">
    <source>
        <dbReference type="Google" id="ProtNLM"/>
    </source>
</evidence>
<dbReference type="EMBL" id="CALNXK010000076">
    <property type="protein sequence ID" value="CAH3145680.1"/>
    <property type="molecule type" value="Genomic_DNA"/>
</dbReference>
<dbReference type="Proteomes" id="UP001159405">
    <property type="component" value="Unassembled WGS sequence"/>
</dbReference>
<keyword evidence="3" id="KW-1185">Reference proteome</keyword>
<feature type="coiled-coil region" evidence="1">
    <location>
        <begin position="18"/>
        <end position="45"/>
    </location>
</feature>
<evidence type="ECO:0000313" key="2">
    <source>
        <dbReference type="EMBL" id="CAH3145680.1"/>
    </source>
</evidence>
<proteinExistence type="predicted"/>
<accession>A0ABN8PLF4</accession>
<name>A0ABN8PLF4_9CNID</name>
<gene>
    <name evidence="2" type="ORF">PLOB_00044642</name>
</gene>
<keyword evidence="1" id="KW-0175">Coiled coil</keyword>
<reference evidence="2 3" key="1">
    <citation type="submission" date="2022-05" db="EMBL/GenBank/DDBJ databases">
        <authorList>
            <consortium name="Genoscope - CEA"/>
            <person name="William W."/>
        </authorList>
    </citation>
    <scope>NUCLEOTIDE SEQUENCE [LARGE SCALE GENOMIC DNA]</scope>
</reference>
<evidence type="ECO:0000313" key="3">
    <source>
        <dbReference type="Proteomes" id="UP001159405"/>
    </source>
</evidence>
<sequence length="237" mass="26159">FFTDGSETSASVTLMANNRALAAALAEAQQQVRSLHQENISLKKQICDNHLNFVEKSSKLEKQVKSVEYLSKEAQVVFSKVYNLLSQSSAFYVQGTNSLSDAVNLVSSSLSKVDVMDNSEQYMEPPEAKIACTTPPPDEPTEMEFTASQSVVIETFDPAMTGDPLIQSKQPDVDDDGMSLDIITQELATRRSKRKSCTGVSYTEPGLRNKLRRGDPFTDTKLFGVELVKDTRKSKST</sequence>
<organism evidence="2 3">
    <name type="scientific">Porites lobata</name>
    <dbReference type="NCBI Taxonomy" id="104759"/>
    <lineage>
        <taxon>Eukaryota</taxon>
        <taxon>Metazoa</taxon>
        <taxon>Cnidaria</taxon>
        <taxon>Anthozoa</taxon>
        <taxon>Hexacorallia</taxon>
        <taxon>Scleractinia</taxon>
        <taxon>Fungiina</taxon>
        <taxon>Poritidae</taxon>
        <taxon>Porites</taxon>
    </lineage>
</organism>
<evidence type="ECO:0000256" key="1">
    <source>
        <dbReference type="SAM" id="Coils"/>
    </source>
</evidence>
<protein>
    <recommendedName>
        <fullName evidence="4">Shugoshin C-terminal domain-containing protein</fullName>
    </recommendedName>
</protein>
<comment type="caution">
    <text evidence="2">The sequence shown here is derived from an EMBL/GenBank/DDBJ whole genome shotgun (WGS) entry which is preliminary data.</text>
</comment>
<feature type="non-terminal residue" evidence="2">
    <location>
        <position position="1"/>
    </location>
</feature>